<evidence type="ECO:0000313" key="3">
    <source>
        <dbReference type="Proteomes" id="UP000823936"/>
    </source>
</evidence>
<sequence>MTVEKISDTLHKITFNDGRRLTLIGTAHVSSESVNLVESTIEDIKPDRVCVEIDSSRLKSKSEEKDYKSMDIRKVLKEGKGFFLLANTALASFQKRMGAQTGIKPGEELLTAVKYAKENDIPLTLADRDIQVTFKRAWAKSSLWNKIKLLSSLLSAAFSNEALTEEELEALKKQDSLESMMKEIAKELPSVKEVLIDERDRYLATSVYKAEGENKIAVIGAGHTGGFIKTLDALEKNEISDNLEEISKVPPKKPYTKALSYIIPAVIAIIVIAGIISTGWQQGLMMFVYWMIACAGMTFIFSVLALAHPLNAMLSAITAPFFALNPVLGVGMFAGVLEATFKKPKVQDFENMNDDAAKLKGWYKNRILHVLTVFLLSSVGSVIGSFVAFPFLISHLS</sequence>
<accession>A0A9D1TNS0</accession>
<dbReference type="Pfam" id="PF01963">
    <property type="entry name" value="TraB_PrgY_gumN"/>
    <property type="match status" value="1"/>
</dbReference>
<dbReference type="CDD" id="cd14726">
    <property type="entry name" value="TraB_PrgY-like"/>
    <property type="match status" value="1"/>
</dbReference>
<feature type="transmembrane region" description="Helical" evidence="1">
    <location>
        <begin position="313"/>
        <end position="337"/>
    </location>
</feature>
<feature type="transmembrane region" description="Helical" evidence="1">
    <location>
        <begin position="367"/>
        <end position="393"/>
    </location>
</feature>
<keyword evidence="1" id="KW-0812">Transmembrane</keyword>
<dbReference type="InterPro" id="IPR046345">
    <property type="entry name" value="TraB_PrgY-like"/>
</dbReference>
<feature type="transmembrane region" description="Helical" evidence="1">
    <location>
        <begin position="258"/>
        <end position="280"/>
    </location>
</feature>
<dbReference type="InterPro" id="IPR005230">
    <property type="entry name" value="TraB_bac"/>
</dbReference>
<evidence type="ECO:0000313" key="2">
    <source>
        <dbReference type="EMBL" id="HIV98700.1"/>
    </source>
</evidence>
<dbReference type="InterPro" id="IPR002816">
    <property type="entry name" value="TraB/PrgY/GumN_fam"/>
</dbReference>
<keyword evidence="1" id="KW-0472">Membrane</keyword>
<comment type="caution">
    <text evidence="2">The sequence shown here is derived from an EMBL/GenBank/DDBJ whole genome shotgun (WGS) entry which is preliminary data.</text>
</comment>
<organism evidence="2 3">
    <name type="scientific">Candidatus Ornithospirochaeta avicola</name>
    <dbReference type="NCBI Taxonomy" id="2840896"/>
    <lineage>
        <taxon>Bacteria</taxon>
        <taxon>Pseudomonadati</taxon>
        <taxon>Spirochaetota</taxon>
        <taxon>Spirochaetia</taxon>
        <taxon>Spirochaetales</taxon>
        <taxon>Spirochaetaceae</taxon>
        <taxon>Spirochaetaceae incertae sedis</taxon>
        <taxon>Candidatus Ornithospirochaeta</taxon>
    </lineage>
</organism>
<proteinExistence type="predicted"/>
<reference evidence="2" key="1">
    <citation type="journal article" date="2021" name="PeerJ">
        <title>Extensive microbial diversity within the chicken gut microbiome revealed by metagenomics and culture.</title>
        <authorList>
            <person name="Gilroy R."/>
            <person name="Ravi A."/>
            <person name="Getino M."/>
            <person name="Pursley I."/>
            <person name="Horton D.L."/>
            <person name="Alikhan N.F."/>
            <person name="Baker D."/>
            <person name="Gharbi K."/>
            <person name="Hall N."/>
            <person name="Watson M."/>
            <person name="Adriaenssens E.M."/>
            <person name="Foster-Nyarko E."/>
            <person name="Jarju S."/>
            <person name="Secka A."/>
            <person name="Antonio M."/>
            <person name="Oren A."/>
            <person name="Chaudhuri R.R."/>
            <person name="La Ragione R."/>
            <person name="Hildebrand F."/>
            <person name="Pallen M.J."/>
        </authorList>
    </citation>
    <scope>NUCLEOTIDE SEQUENCE</scope>
    <source>
        <strain evidence="2">Gambia11-129</strain>
    </source>
</reference>
<gene>
    <name evidence="2" type="ORF">IAB12_02835</name>
</gene>
<dbReference type="AlphaFoldDB" id="A0A9D1TNS0"/>
<dbReference type="PANTHER" id="PTHR21530">
    <property type="entry name" value="PHEROMONE SHUTDOWN PROTEIN"/>
    <property type="match status" value="1"/>
</dbReference>
<protein>
    <submittedName>
        <fullName evidence="2">TraB/GumN family protein</fullName>
    </submittedName>
</protein>
<name>A0A9D1TNS0_9SPIO</name>
<keyword evidence="1" id="KW-1133">Transmembrane helix</keyword>
<dbReference type="Proteomes" id="UP000823936">
    <property type="component" value="Unassembled WGS sequence"/>
</dbReference>
<dbReference type="NCBIfam" id="TIGR00261">
    <property type="entry name" value="traB"/>
    <property type="match status" value="1"/>
</dbReference>
<feature type="transmembrane region" description="Helical" evidence="1">
    <location>
        <begin position="287"/>
        <end position="307"/>
    </location>
</feature>
<dbReference type="EMBL" id="DXHU01000013">
    <property type="protein sequence ID" value="HIV98700.1"/>
    <property type="molecule type" value="Genomic_DNA"/>
</dbReference>
<evidence type="ECO:0000256" key="1">
    <source>
        <dbReference type="SAM" id="Phobius"/>
    </source>
</evidence>
<reference evidence="2" key="2">
    <citation type="submission" date="2021-04" db="EMBL/GenBank/DDBJ databases">
        <authorList>
            <person name="Gilroy R."/>
        </authorList>
    </citation>
    <scope>NUCLEOTIDE SEQUENCE</scope>
    <source>
        <strain evidence="2">Gambia11-129</strain>
    </source>
</reference>
<dbReference type="PANTHER" id="PTHR21530:SF7">
    <property type="entry name" value="TRAB DOMAIN-CONTAINING PROTEIN"/>
    <property type="match status" value="1"/>
</dbReference>